<dbReference type="OrthoDB" id="1122028at2"/>
<comment type="caution">
    <text evidence="2">The sequence shown here is derived from an EMBL/GenBank/DDBJ whole genome shotgun (WGS) entry which is preliminary data.</text>
</comment>
<dbReference type="Proteomes" id="UP000238034">
    <property type="component" value="Unassembled WGS sequence"/>
</dbReference>
<dbReference type="AlphaFoldDB" id="A0A2T0U9H7"/>
<dbReference type="PROSITE" id="PS50925">
    <property type="entry name" value="BLUF"/>
    <property type="match status" value="1"/>
</dbReference>
<feature type="domain" description="BLUF" evidence="1">
    <location>
        <begin position="2"/>
        <end position="101"/>
    </location>
</feature>
<gene>
    <name evidence="2" type="ORF">B0I27_102285</name>
</gene>
<organism evidence="2 3">
    <name type="scientific">Arcticibacter pallidicorallinus</name>
    <dbReference type="NCBI Taxonomy" id="1259464"/>
    <lineage>
        <taxon>Bacteria</taxon>
        <taxon>Pseudomonadati</taxon>
        <taxon>Bacteroidota</taxon>
        <taxon>Sphingobacteriia</taxon>
        <taxon>Sphingobacteriales</taxon>
        <taxon>Sphingobacteriaceae</taxon>
        <taxon>Arcticibacter</taxon>
    </lineage>
</organism>
<reference evidence="2 3" key="1">
    <citation type="submission" date="2018-03" db="EMBL/GenBank/DDBJ databases">
        <title>Genomic Encyclopedia of Type Strains, Phase III (KMG-III): the genomes of soil and plant-associated and newly described type strains.</title>
        <authorList>
            <person name="Whitman W."/>
        </authorList>
    </citation>
    <scope>NUCLEOTIDE SEQUENCE [LARGE SCALE GENOMIC DNA]</scope>
    <source>
        <strain evidence="2 3">CGMCC 1.9313</strain>
    </source>
</reference>
<dbReference type="EMBL" id="PVTH01000002">
    <property type="protein sequence ID" value="PRY54518.1"/>
    <property type="molecule type" value="Genomic_DNA"/>
</dbReference>
<sequence>MLYSLIYFSTCTSLMRPEDLKLLSKQSARFNTENDLTGMLVYVEGRSVKYTEGRFMQILEGSRFMVQRVFSKIKEDCRHHQIVVLKEQAIKRREFRAWSLGFEILDLDKDRRLQEFFQLDSHILKSEEFKATNVPLIFLKSFYKSLFNIPEVETETSELRGFVQAH</sequence>
<accession>A0A2T0U9H7</accession>
<proteinExistence type="predicted"/>
<dbReference type="SUPFAM" id="SSF54975">
    <property type="entry name" value="Acylphosphatase/BLUF domain-like"/>
    <property type="match status" value="1"/>
</dbReference>
<dbReference type="GO" id="GO:0009882">
    <property type="term" value="F:blue light photoreceptor activity"/>
    <property type="evidence" value="ECO:0007669"/>
    <property type="project" value="InterPro"/>
</dbReference>
<protein>
    <submittedName>
        <fullName evidence="2">FAD-dependent sensor of blue light</fullName>
    </submittedName>
</protein>
<dbReference type="SMART" id="SM01034">
    <property type="entry name" value="BLUF"/>
    <property type="match status" value="1"/>
</dbReference>
<evidence type="ECO:0000313" key="3">
    <source>
        <dbReference type="Proteomes" id="UP000238034"/>
    </source>
</evidence>
<dbReference type="Gene3D" id="3.30.70.100">
    <property type="match status" value="1"/>
</dbReference>
<dbReference type="InterPro" id="IPR007024">
    <property type="entry name" value="BLUF_domain"/>
</dbReference>
<dbReference type="GO" id="GO:0071949">
    <property type="term" value="F:FAD binding"/>
    <property type="evidence" value="ECO:0007669"/>
    <property type="project" value="InterPro"/>
</dbReference>
<evidence type="ECO:0000259" key="1">
    <source>
        <dbReference type="PROSITE" id="PS50925"/>
    </source>
</evidence>
<dbReference type="InterPro" id="IPR036046">
    <property type="entry name" value="Acylphosphatase-like_dom_sf"/>
</dbReference>
<name>A0A2T0U9H7_9SPHI</name>
<keyword evidence="3" id="KW-1185">Reference proteome</keyword>
<evidence type="ECO:0000313" key="2">
    <source>
        <dbReference type="EMBL" id="PRY54518.1"/>
    </source>
</evidence>
<dbReference type="RefSeq" id="WP_106291781.1">
    <property type="nucleotide sequence ID" value="NZ_PVTH01000002.1"/>
</dbReference>
<dbReference type="Pfam" id="PF04940">
    <property type="entry name" value="BLUF"/>
    <property type="match status" value="1"/>
</dbReference>